<accession>A0AAE1AS62</accession>
<comment type="caution">
    <text evidence="3">The sequence shown here is derived from an EMBL/GenBank/DDBJ whole genome shotgun (WGS) entry which is preliminary data.</text>
</comment>
<dbReference type="NCBIfam" id="NF001209">
    <property type="entry name" value="PRK00175.1"/>
    <property type="match status" value="1"/>
</dbReference>
<name>A0AAE1AS62_9GAST</name>
<dbReference type="Pfam" id="PF00561">
    <property type="entry name" value="Abhydrolase_1"/>
    <property type="match status" value="1"/>
</dbReference>
<evidence type="ECO:0000313" key="3">
    <source>
        <dbReference type="EMBL" id="KAK3792938.1"/>
    </source>
</evidence>
<dbReference type="InterPro" id="IPR008220">
    <property type="entry name" value="HAT_MetX-like"/>
</dbReference>
<dbReference type="AlphaFoldDB" id="A0AAE1AS62"/>
<proteinExistence type="inferred from homology"/>
<protein>
    <recommendedName>
        <fullName evidence="2">AB hydrolase-1 domain-containing protein</fullName>
    </recommendedName>
</protein>
<dbReference type="GO" id="GO:0009086">
    <property type="term" value="P:methionine biosynthetic process"/>
    <property type="evidence" value="ECO:0007669"/>
    <property type="project" value="TreeGrafter"/>
</dbReference>
<sequence>MATSLFLSKILTRKHLYRFTPFSCNLWSSNCSSHFFSSPSFVLTQTKQECKKVTALTLSLHSHAQPKSISSSAKRIIPYVMPRHQRTSYTIASHLRGRKVTYQRMSCTPFAGPSFAFATGEHFISRNFSSGRQFLQRRDVQENMPQVNSPAADVFHKQLQEPEGSFRGLETDFPCLARVKDTGPEPAYQNVTTGYKVFRSQKPFHLKLNKGVLPQLDVAYETWGELNKDGSNAIIVLAGMSASSHARSSVENMRPGWWERFVGPGCAVDTSKFFVICPNNFGGCYGSSGPSTINELTGKPFGTTFPIITVEDMTNAMFLLLDYLGIDKLYAAVGSSLGGMLSLQSAASYPDRVGRIISISACAQSHPSSIAMRYLQRKCIMVDPNWNKGHYYGQAYPKVGMKLAREIATITYRSGPEWGKRFGRGRISEDESVSLCPTFLIESYLEHQGESFSTIYDPNSLLYISKAMDMYDIGEGFASLEDGVSRVKCPVMVVGVQTDVLFPIWQQREMARALQDSGNQHVTFYELNSLYGHDTFLLDLNGVGAAVKGFLETEQRNVGILSKHKLKKEVKRNKPVGCFQCL</sequence>
<organism evidence="3 4">
    <name type="scientific">Elysia crispata</name>
    <name type="common">lettuce slug</name>
    <dbReference type="NCBI Taxonomy" id="231223"/>
    <lineage>
        <taxon>Eukaryota</taxon>
        <taxon>Metazoa</taxon>
        <taxon>Spiralia</taxon>
        <taxon>Lophotrochozoa</taxon>
        <taxon>Mollusca</taxon>
        <taxon>Gastropoda</taxon>
        <taxon>Heterobranchia</taxon>
        <taxon>Euthyneura</taxon>
        <taxon>Panpulmonata</taxon>
        <taxon>Sacoglossa</taxon>
        <taxon>Placobranchoidea</taxon>
        <taxon>Plakobranchidae</taxon>
        <taxon>Elysia</taxon>
    </lineage>
</organism>
<dbReference type="HAMAP" id="MF_00296">
    <property type="entry name" value="MetX_acyltransf"/>
    <property type="match status" value="1"/>
</dbReference>
<dbReference type="EMBL" id="JAWDGP010001307">
    <property type="protein sequence ID" value="KAK3792938.1"/>
    <property type="molecule type" value="Genomic_DNA"/>
</dbReference>
<dbReference type="InterPro" id="IPR029058">
    <property type="entry name" value="AB_hydrolase_fold"/>
</dbReference>
<dbReference type="GO" id="GO:0009001">
    <property type="term" value="F:serine O-acetyltransferase activity"/>
    <property type="evidence" value="ECO:0007669"/>
    <property type="project" value="TreeGrafter"/>
</dbReference>
<dbReference type="SUPFAM" id="SSF53474">
    <property type="entry name" value="alpha/beta-Hydrolases"/>
    <property type="match status" value="1"/>
</dbReference>
<dbReference type="Gene3D" id="3.40.50.1820">
    <property type="entry name" value="alpha/beta hydrolase"/>
    <property type="match status" value="1"/>
</dbReference>
<dbReference type="NCBIfam" id="TIGR01392">
    <property type="entry name" value="homoserO_Ac_trn"/>
    <property type="match status" value="1"/>
</dbReference>
<feature type="domain" description="AB hydrolase-1" evidence="2">
    <location>
        <begin position="233"/>
        <end position="536"/>
    </location>
</feature>
<dbReference type="GO" id="GO:0009092">
    <property type="term" value="P:homoserine metabolic process"/>
    <property type="evidence" value="ECO:0007669"/>
    <property type="project" value="TreeGrafter"/>
</dbReference>
<evidence type="ECO:0000259" key="2">
    <source>
        <dbReference type="Pfam" id="PF00561"/>
    </source>
</evidence>
<dbReference type="GO" id="GO:0006535">
    <property type="term" value="P:cysteine biosynthetic process from serine"/>
    <property type="evidence" value="ECO:0007669"/>
    <property type="project" value="TreeGrafter"/>
</dbReference>
<evidence type="ECO:0000256" key="1">
    <source>
        <dbReference type="ARBA" id="ARBA00006886"/>
    </source>
</evidence>
<keyword evidence="4" id="KW-1185">Reference proteome</keyword>
<dbReference type="GO" id="GO:0004414">
    <property type="term" value="F:homoserine O-acetyltransferase activity"/>
    <property type="evidence" value="ECO:0007669"/>
    <property type="project" value="TreeGrafter"/>
</dbReference>
<dbReference type="Proteomes" id="UP001283361">
    <property type="component" value="Unassembled WGS sequence"/>
</dbReference>
<dbReference type="PANTHER" id="PTHR32268:SF16">
    <property type="entry name" value="SERINE O-SUCCINYLTRANSFERASE"/>
    <property type="match status" value="1"/>
</dbReference>
<evidence type="ECO:0000313" key="4">
    <source>
        <dbReference type="Proteomes" id="UP001283361"/>
    </source>
</evidence>
<dbReference type="PANTHER" id="PTHR32268">
    <property type="entry name" value="HOMOSERINE O-ACETYLTRANSFERASE"/>
    <property type="match status" value="1"/>
</dbReference>
<comment type="similarity">
    <text evidence="1">Belongs to the AB hydrolase superfamily. MetX family.</text>
</comment>
<dbReference type="InterPro" id="IPR000073">
    <property type="entry name" value="AB_hydrolase_1"/>
</dbReference>
<reference evidence="3" key="1">
    <citation type="journal article" date="2023" name="G3 (Bethesda)">
        <title>A reference genome for the long-term kleptoplast-retaining sea slug Elysia crispata morphotype clarki.</title>
        <authorList>
            <person name="Eastman K.E."/>
            <person name="Pendleton A.L."/>
            <person name="Shaikh M.A."/>
            <person name="Suttiyut T."/>
            <person name="Ogas R."/>
            <person name="Tomko P."/>
            <person name="Gavelis G."/>
            <person name="Widhalm J.R."/>
            <person name="Wisecaver J.H."/>
        </authorList>
    </citation>
    <scope>NUCLEOTIDE SEQUENCE</scope>
    <source>
        <strain evidence="3">ECLA1</strain>
    </source>
</reference>
<dbReference type="GO" id="GO:0005739">
    <property type="term" value="C:mitochondrion"/>
    <property type="evidence" value="ECO:0007669"/>
    <property type="project" value="TreeGrafter"/>
</dbReference>
<gene>
    <name evidence="3" type="ORF">RRG08_064201</name>
</gene>